<feature type="transmembrane region" description="Helical" evidence="1">
    <location>
        <begin position="107"/>
        <end position="125"/>
    </location>
</feature>
<gene>
    <name evidence="2" type="ORF">RDB_LOCUS87154</name>
</gene>
<evidence type="ECO:0000313" key="3">
    <source>
        <dbReference type="Proteomes" id="UP000663827"/>
    </source>
</evidence>
<dbReference type="EMBL" id="CAJNJQ010001782">
    <property type="protein sequence ID" value="CAE7149758.1"/>
    <property type="molecule type" value="Genomic_DNA"/>
</dbReference>
<dbReference type="AlphaFoldDB" id="A0A8H3E2J3"/>
<reference evidence="2" key="1">
    <citation type="submission" date="2021-01" db="EMBL/GenBank/DDBJ databases">
        <authorList>
            <person name="Kaushik A."/>
        </authorList>
    </citation>
    <scope>NUCLEOTIDE SEQUENCE</scope>
    <source>
        <strain evidence="2">AG5</strain>
    </source>
</reference>
<dbReference type="Proteomes" id="UP000663827">
    <property type="component" value="Unassembled WGS sequence"/>
</dbReference>
<proteinExistence type="predicted"/>
<keyword evidence="1" id="KW-1133">Transmembrane helix</keyword>
<name>A0A8H3E2J3_9AGAM</name>
<organism evidence="2 3">
    <name type="scientific">Rhizoctonia solani</name>
    <dbReference type="NCBI Taxonomy" id="456999"/>
    <lineage>
        <taxon>Eukaryota</taxon>
        <taxon>Fungi</taxon>
        <taxon>Dikarya</taxon>
        <taxon>Basidiomycota</taxon>
        <taxon>Agaricomycotina</taxon>
        <taxon>Agaricomycetes</taxon>
        <taxon>Cantharellales</taxon>
        <taxon>Ceratobasidiaceae</taxon>
        <taxon>Rhizoctonia</taxon>
    </lineage>
</organism>
<evidence type="ECO:0000256" key="1">
    <source>
        <dbReference type="SAM" id="Phobius"/>
    </source>
</evidence>
<keyword evidence="1" id="KW-0812">Transmembrane</keyword>
<feature type="transmembrane region" description="Helical" evidence="1">
    <location>
        <begin position="62"/>
        <end position="86"/>
    </location>
</feature>
<feature type="transmembrane region" description="Helical" evidence="1">
    <location>
        <begin position="131"/>
        <end position="151"/>
    </location>
</feature>
<evidence type="ECO:0000313" key="2">
    <source>
        <dbReference type="EMBL" id="CAE7149758.1"/>
    </source>
</evidence>
<feature type="transmembrane region" description="Helical" evidence="1">
    <location>
        <begin position="15"/>
        <end position="38"/>
    </location>
</feature>
<protein>
    <submittedName>
        <fullName evidence="2">Uncharacterized protein</fullName>
    </submittedName>
</protein>
<keyword evidence="1" id="KW-0472">Membrane</keyword>
<sequence>MLLLRCWALYERRRVVWVLFGGLICAVIAGIVIIKFLLDRTAFLNNPLPNVFSGCVVMVPDYVWVLYIVPLMYESTLFLFTIWRIYALSKDFESTPLMQTLGQNGMAYFATLVALMVLACVGGTIQTVKIAANASGVLSAISSVVGSRMIFSLYRITHKERQEDQTFSVTCGDTNGSTIPQFAVPLQSLTSTNVSYNPNLSTIARSV</sequence>
<comment type="caution">
    <text evidence="2">The sequence shown here is derived from an EMBL/GenBank/DDBJ whole genome shotgun (WGS) entry which is preliminary data.</text>
</comment>
<accession>A0A8H3E2J3</accession>